<gene>
    <name evidence="8" type="ORF">G1H11_08215</name>
</gene>
<dbReference type="GO" id="GO:0005886">
    <property type="term" value="C:plasma membrane"/>
    <property type="evidence" value="ECO:0007669"/>
    <property type="project" value="UniProtKB-SubCell"/>
</dbReference>
<dbReference type="GO" id="GO:0055085">
    <property type="term" value="P:transmembrane transport"/>
    <property type="evidence" value="ECO:0007669"/>
    <property type="project" value="InterPro"/>
</dbReference>
<keyword evidence="4 6" id="KW-1133">Transmembrane helix</keyword>
<keyword evidence="2 6" id="KW-0813">Transport</keyword>
<dbReference type="Pfam" id="PF00528">
    <property type="entry name" value="BPD_transp_1"/>
    <property type="match status" value="1"/>
</dbReference>
<feature type="transmembrane region" description="Helical" evidence="6">
    <location>
        <begin position="99"/>
        <end position="117"/>
    </location>
</feature>
<dbReference type="GO" id="GO:0031460">
    <property type="term" value="P:glycine betaine transport"/>
    <property type="evidence" value="ECO:0007669"/>
    <property type="project" value="TreeGrafter"/>
</dbReference>
<dbReference type="InterPro" id="IPR000515">
    <property type="entry name" value="MetI-like"/>
</dbReference>
<dbReference type="AlphaFoldDB" id="A0A6N9YKA4"/>
<dbReference type="RefSeq" id="WP_163817957.1">
    <property type="nucleotide sequence ID" value="NZ_JAAGOB010000004.1"/>
</dbReference>
<feature type="transmembrane region" description="Helical" evidence="6">
    <location>
        <begin position="43"/>
        <end position="63"/>
    </location>
</feature>
<dbReference type="CDD" id="cd06261">
    <property type="entry name" value="TM_PBP2"/>
    <property type="match status" value="1"/>
</dbReference>
<evidence type="ECO:0000259" key="7">
    <source>
        <dbReference type="PROSITE" id="PS50928"/>
    </source>
</evidence>
<comment type="subcellular location">
    <subcellularLocation>
        <location evidence="6">Cell membrane</location>
        <topology evidence="6">Multi-pass membrane protein</topology>
    </subcellularLocation>
    <subcellularLocation>
        <location evidence="1">Membrane</location>
        <topology evidence="1">Multi-pass membrane protein</topology>
    </subcellularLocation>
</comment>
<comment type="similarity">
    <text evidence="6">Belongs to the binding-protein-dependent transport system permease family.</text>
</comment>
<evidence type="ECO:0000256" key="3">
    <source>
        <dbReference type="ARBA" id="ARBA00022692"/>
    </source>
</evidence>
<dbReference type="EMBL" id="JAAGOB010000004">
    <property type="protein sequence ID" value="NED95298.1"/>
    <property type="molecule type" value="Genomic_DNA"/>
</dbReference>
<feature type="transmembrane region" description="Helical" evidence="6">
    <location>
        <begin position="70"/>
        <end position="93"/>
    </location>
</feature>
<accession>A0A6N9YKA4</accession>
<feature type="domain" description="ABC transmembrane type-1" evidence="7">
    <location>
        <begin position="39"/>
        <end position="218"/>
    </location>
</feature>
<evidence type="ECO:0000256" key="2">
    <source>
        <dbReference type="ARBA" id="ARBA00022448"/>
    </source>
</evidence>
<dbReference type="Gene3D" id="1.10.3720.10">
    <property type="entry name" value="MetI-like"/>
    <property type="match status" value="1"/>
</dbReference>
<evidence type="ECO:0000256" key="6">
    <source>
        <dbReference type="RuleBase" id="RU363032"/>
    </source>
</evidence>
<dbReference type="InterPro" id="IPR051204">
    <property type="entry name" value="ABC_transp_perm/SBD"/>
</dbReference>
<evidence type="ECO:0000313" key="9">
    <source>
        <dbReference type="Proteomes" id="UP000469185"/>
    </source>
</evidence>
<reference evidence="8 9" key="1">
    <citation type="submission" date="2020-02" db="EMBL/GenBank/DDBJ databases">
        <authorList>
            <person name="Li X.-J."/>
            <person name="Feng X.-M."/>
        </authorList>
    </citation>
    <scope>NUCLEOTIDE SEQUENCE [LARGE SCALE GENOMIC DNA]</scope>
    <source>
        <strain evidence="8 9">CGMCC 4.7225</strain>
    </source>
</reference>
<keyword evidence="9" id="KW-1185">Reference proteome</keyword>
<keyword evidence="5 6" id="KW-0472">Membrane</keyword>
<dbReference type="SUPFAM" id="SSF161098">
    <property type="entry name" value="MetI-like"/>
    <property type="match status" value="1"/>
</dbReference>
<dbReference type="Proteomes" id="UP000469185">
    <property type="component" value="Unassembled WGS sequence"/>
</dbReference>
<organism evidence="8 9">
    <name type="scientific">Phytoactinopolyspora alkaliphila</name>
    <dbReference type="NCBI Taxonomy" id="1783498"/>
    <lineage>
        <taxon>Bacteria</taxon>
        <taxon>Bacillati</taxon>
        <taxon>Actinomycetota</taxon>
        <taxon>Actinomycetes</taxon>
        <taxon>Jiangellales</taxon>
        <taxon>Jiangellaceae</taxon>
        <taxon>Phytoactinopolyspora</taxon>
    </lineage>
</organism>
<dbReference type="PROSITE" id="PS50928">
    <property type="entry name" value="ABC_TM1"/>
    <property type="match status" value="1"/>
</dbReference>
<feature type="transmembrane region" description="Helical" evidence="6">
    <location>
        <begin position="200"/>
        <end position="221"/>
    </location>
</feature>
<proteinExistence type="inferred from homology"/>
<evidence type="ECO:0000256" key="1">
    <source>
        <dbReference type="ARBA" id="ARBA00004141"/>
    </source>
</evidence>
<name>A0A6N9YKA4_9ACTN</name>
<protein>
    <submittedName>
        <fullName evidence="8">ABC transporter permease</fullName>
    </submittedName>
</protein>
<dbReference type="InterPro" id="IPR035906">
    <property type="entry name" value="MetI-like_sf"/>
</dbReference>
<evidence type="ECO:0000256" key="4">
    <source>
        <dbReference type="ARBA" id="ARBA00022989"/>
    </source>
</evidence>
<comment type="caution">
    <text evidence="8">The sequence shown here is derived from an EMBL/GenBank/DDBJ whole genome shotgun (WGS) entry which is preliminary data.</text>
</comment>
<keyword evidence="3 6" id="KW-0812">Transmembrane</keyword>
<feature type="transmembrane region" description="Helical" evidence="6">
    <location>
        <begin position="153"/>
        <end position="180"/>
    </location>
</feature>
<evidence type="ECO:0000256" key="5">
    <source>
        <dbReference type="ARBA" id="ARBA00023136"/>
    </source>
</evidence>
<dbReference type="PANTHER" id="PTHR30177:SF4">
    <property type="entry name" value="OSMOPROTECTANT IMPORT PERMEASE PROTEIN OSMW"/>
    <property type="match status" value="1"/>
</dbReference>
<dbReference type="PANTHER" id="PTHR30177">
    <property type="entry name" value="GLYCINE BETAINE/L-PROLINE TRANSPORT SYSTEM PERMEASE PROTEIN PROW"/>
    <property type="match status" value="1"/>
</dbReference>
<sequence length="233" mass="24592">MGLSQAVHSATLTENCMVRNDWICGEYVQTRSGEIVDALQQHVMITVTAVAVGFVLSFALALVARHWTRLAVVVLSSSTVLYTVPSLAMFALLFPITGLSSTTVIVGLVLYSLVILVRGMLTGLNGIPADVREAAVGMGYGPFRLLTKVEIPLAMPTIIAALRVATVSTVAMTTLGIIVGHGGLGSLIKRGLDTDFKPEVLTASVLVVVLALVADLLLVGVQRLATPWRQAVS</sequence>
<evidence type="ECO:0000313" key="8">
    <source>
        <dbReference type="EMBL" id="NED95298.1"/>
    </source>
</evidence>